<proteinExistence type="inferred from homology"/>
<dbReference type="Pfam" id="PF12697">
    <property type="entry name" value="Abhydrolase_6"/>
    <property type="match status" value="1"/>
</dbReference>
<dbReference type="InterPro" id="IPR002410">
    <property type="entry name" value="Peptidase_S33"/>
</dbReference>
<dbReference type="PRINTS" id="PR00793">
    <property type="entry name" value="PROAMNOPTASE"/>
</dbReference>
<keyword evidence="2" id="KW-0378">Hydrolase</keyword>
<dbReference type="EMBL" id="FNEB01000001">
    <property type="protein sequence ID" value="SDH99197.1"/>
    <property type="molecule type" value="Genomic_DNA"/>
</dbReference>
<evidence type="ECO:0000313" key="5">
    <source>
        <dbReference type="Proteomes" id="UP000199340"/>
    </source>
</evidence>
<dbReference type="InterPro" id="IPR029058">
    <property type="entry name" value="AB_hydrolase_fold"/>
</dbReference>
<dbReference type="SUPFAM" id="SSF53474">
    <property type="entry name" value="alpha/beta-Hydrolases"/>
    <property type="match status" value="1"/>
</dbReference>
<dbReference type="RefSeq" id="WP_090025738.1">
    <property type="nucleotide sequence ID" value="NZ_FNEB01000001.1"/>
</dbReference>
<keyword evidence="5" id="KW-1185">Reference proteome</keyword>
<dbReference type="GO" id="GO:0006508">
    <property type="term" value="P:proteolysis"/>
    <property type="evidence" value="ECO:0007669"/>
    <property type="project" value="InterPro"/>
</dbReference>
<protein>
    <submittedName>
        <fullName evidence="4">Pimeloyl-ACP methyl ester carboxylesterase</fullName>
    </submittedName>
</protein>
<name>A0A1G8GXV7_9RHOB</name>
<dbReference type="Gene3D" id="3.40.50.1820">
    <property type="entry name" value="alpha/beta hydrolase"/>
    <property type="match status" value="1"/>
</dbReference>
<dbReference type="GO" id="GO:0008233">
    <property type="term" value="F:peptidase activity"/>
    <property type="evidence" value="ECO:0007669"/>
    <property type="project" value="InterPro"/>
</dbReference>
<sequence length="322" mass="34343">MLGAALTVAALAGCGAVIDRRADLREAAAEARYPPTGELIEVNGRIVHAHVEGSGPDLVLLHGASGNTRDFTFSFVDRLADDYRVIVFDRPGLGWTERASDRYGPWTPRAESPAEQAALLQAAADRLGVKTPLVLGHSYGGAVALAWGLSRPDDTAGLIVVSGASNPWPGGLGPMYRIIGSSWGGALIAPLISAWSPYDRLNAALEEIFAPDPVPPGYARHIGAGLTLRRESFRANARQVNTLRPHVVEMSERYPTLPMPVEIVHGTADDVVPIDIHSEPLARQIPGANLTRLKGVGHMPHHAAPDAVEDAIHRAAARARLR</sequence>
<comment type="similarity">
    <text evidence="1">Belongs to the peptidase S33 family.</text>
</comment>
<dbReference type="InterPro" id="IPR050228">
    <property type="entry name" value="Carboxylesterase_BioH"/>
</dbReference>
<reference evidence="4 5" key="1">
    <citation type="submission" date="2016-10" db="EMBL/GenBank/DDBJ databases">
        <authorList>
            <person name="de Groot N.N."/>
        </authorList>
    </citation>
    <scope>NUCLEOTIDE SEQUENCE [LARGE SCALE GENOMIC DNA]</scope>
    <source>
        <strain evidence="4 5">DSM 28010</strain>
    </source>
</reference>
<evidence type="ECO:0000313" key="4">
    <source>
        <dbReference type="EMBL" id="SDH99197.1"/>
    </source>
</evidence>
<organism evidence="4 5">
    <name type="scientific">Lutimaribacter saemankumensis</name>
    <dbReference type="NCBI Taxonomy" id="490829"/>
    <lineage>
        <taxon>Bacteria</taxon>
        <taxon>Pseudomonadati</taxon>
        <taxon>Pseudomonadota</taxon>
        <taxon>Alphaproteobacteria</taxon>
        <taxon>Rhodobacterales</taxon>
        <taxon>Roseobacteraceae</taxon>
        <taxon>Lutimaribacter</taxon>
    </lineage>
</organism>
<evidence type="ECO:0000256" key="1">
    <source>
        <dbReference type="ARBA" id="ARBA00010088"/>
    </source>
</evidence>
<dbReference type="AlphaFoldDB" id="A0A1G8GXV7"/>
<evidence type="ECO:0000256" key="2">
    <source>
        <dbReference type="ARBA" id="ARBA00022801"/>
    </source>
</evidence>
<dbReference type="InterPro" id="IPR000073">
    <property type="entry name" value="AB_hydrolase_1"/>
</dbReference>
<dbReference type="PANTHER" id="PTHR43194:SF2">
    <property type="entry name" value="PEROXISOMAL MEMBRANE PROTEIN LPX1"/>
    <property type="match status" value="1"/>
</dbReference>
<dbReference type="STRING" id="490829.SAMN05421850_101268"/>
<gene>
    <name evidence="4" type="ORF">SAMN05421850_101268</name>
</gene>
<dbReference type="Proteomes" id="UP000199340">
    <property type="component" value="Unassembled WGS sequence"/>
</dbReference>
<accession>A0A1G8GXV7</accession>
<dbReference type="OrthoDB" id="9815441at2"/>
<dbReference type="PRINTS" id="PR00111">
    <property type="entry name" value="ABHYDROLASE"/>
</dbReference>
<dbReference type="PANTHER" id="PTHR43194">
    <property type="entry name" value="HYDROLASE ALPHA/BETA FOLD FAMILY"/>
    <property type="match status" value="1"/>
</dbReference>
<feature type="domain" description="AB hydrolase-1" evidence="3">
    <location>
        <begin position="58"/>
        <end position="311"/>
    </location>
</feature>
<evidence type="ECO:0000259" key="3">
    <source>
        <dbReference type="Pfam" id="PF12697"/>
    </source>
</evidence>